<organism evidence="3 4">
    <name type="scientific">Arthrobacter yangruifuii</name>
    <dbReference type="NCBI Taxonomy" id="2606616"/>
    <lineage>
        <taxon>Bacteria</taxon>
        <taxon>Bacillati</taxon>
        <taxon>Actinomycetota</taxon>
        <taxon>Actinomycetes</taxon>
        <taxon>Micrococcales</taxon>
        <taxon>Micrococcaceae</taxon>
        <taxon>Arthrobacter</taxon>
    </lineage>
</organism>
<dbReference type="AlphaFoldDB" id="A0A5N6MG55"/>
<name>A0A5N6MG55_9MICC</name>
<dbReference type="Pfam" id="PF03703">
    <property type="entry name" value="bPH_2"/>
    <property type="match status" value="1"/>
</dbReference>
<gene>
    <name evidence="3" type="ORF">GD627_13555</name>
</gene>
<keyword evidence="1" id="KW-1133">Transmembrane helix</keyword>
<proteinExistence type="predicted"/>
<keyword evidence="1" id="KW-0812">Transmembrane</keyword>
<keyword evidence="4" id="KW-1185">Reference proteome</keyword>
<dbReference type="InterPro" id="IPR005182">
    <property type="entry name" value="YdbS-like_PH"/>
</dbReference>
<evidence type="ECO:0000259" key="2">
    <source>
        <dbReference type="Pfam" id="PF03703"/>
    </source>
</evidence>
<feature type="domain" description="YdbS-like PH" evidence="2">
    <location>
        <begin position="83"/>
        <end position="154"/>
    </location>
</feature>
<dbReference type="RefSeq" id="WP_152272931.1">
    <property type="nucleotide sequence ID" value="NZ_VTFX01000005.1"/>
</dbReference>
<feature type="transmembrane region" description="Helical" evidence="1">
    <location>
        <begin position="21"/>
        <end position="43"/>
    </location>
</feature>
<evidence type="ECO:0000313" key="4">
    <source>
        <dbReference type="Proteomes" id="UP000326852"/>
    </source>
</evidence>
<feature type="transmembrane region" description="Helical" evidence="1">
    <location>
        <begin position="63"/>
        <end position="84"/>
    </location>
</feature>
<accession>A0A5N6MG55</accession>
<evidence type="ECO:0000313" key="3">
    <source>
        <dbReference type="EMBL" id="KAD3515294.1"/>
    </source>
</evidence>
<protein>
    <submittedName>
        <fullName evidence="3">PH domain-containing protein</fullName>
    </submittedName>
</protein>
<evidence type="ECO:0000256" key="1">
    <source>
        <dbReference type="SAM" id="Phobius"/>
    </source>
</evidence>
<reference evidence="3 4" key="1">
    <citation type="submission" date="2019-08" db="EMBL/GenBank/DDBJ databases">
        <title>Arthrobacter sp. nov., isolated from plateau pika and Tibetan wild ass.</title>
        <authorList>
            <person name="Ge Y."/>
        </authorList>
    </citation>
    <scope>NUCLEOTIDE SEQUENCE [LARGE SCALE GENOMIC DNA]</scope>
    <source>
        <strain evidence="3 4">785</strain>
    </source>
</reference>
<dbReference type="EMBL" id="VTFX01000005">
    <property type="protein sequence ID" value="KAD3515294.1"/>
    <property type="molecule type" value="Genomic_DNA"/>
</dbReference>
<dbReference type="Proteomes" id="UP000326852">
    <property type="component" value="Unassembled WGS sequence"/>
</dbReference>
<keyword evidence="1" id="KW-0472">Membrane</keyword>
<comment type="caution">
    <text evidence="3">The sequence shown here is derived from an EMBL/GenBank/DDBJ whole genome shotgun (WGS) entry which is preliminary data.</text>
</comment>
<sequence length="189" mass="21183">MRLKLSSGEHIIAAGRPHARSLWKPLVLAGIIGALAGYVIGWLGRDTLPGQLAEWSPYLQPAVFGLAVLVLARYCLPPLLRWFAGRIILTDRRLIQRQGVLVRREHEIALAAIYQLEIRQSVTDRMQRSGTLILDLGHGRIMQYPSVPEVHRFRSMVVAAIGQLPLTAMFDGVDMEGDRGYDYEGRDDD</sequence>